<dbReference type="GO" id="GO:0051607">
    <property type="term" value="P:defense response to virus"/>
    <property type="evidence" value="ECO:0007669"/>
    <property type="project" value="UniProtKB-KW"/>
</dbReference>
<reference evidence="3 4" key="1">
    <citation type="submission" date="2014-07" db="EMBL/GenBank/DDBJ databases">
        <title>Expanding our view of genomic diversity in Candidatus Accumulibacter clades.</title>
        <authorList>
            <person name="Skennerton C.T."/>
            <person name="Barr J.J."/>
            <person name="Slater F.R."/>
            <person name="Bond P.L."/>
            <person name="Tyson G.W."/>
        </authorList>
    </citation>
    <scope>NUCLEOTIDE SEQUENCE [LARGE SCALE GENOMIC DNA]</scope>
    <source>
        <strain evidence="4">SK-01</strain>
    </source>
</reference>
<dbReference type="Pfam" id="PF03787">
    <property type="entry name" value="RAMPs"/>
    <property type="match status" value="1"/>
</dbReference>
<dbReference type="InterPro" id="IPR005537">
    <property type="entry name" value="RAMP_III_fam"/>
</dbReference>
<dbReference type="InterPro" id="IPR013410">
    <property type="entry name" value="CRISPR-assoc_RAMP_Cmr4"/>
</dbReference>
<evidence type="ECO:0000313" key="4">
    <source>
        <dbReference type="Proteomes" id="UP000019812"/>
    </source>
</evidence>
<comment type="caution">
    <text evidence="3">The sequence shown here is derived from an EMBL/GenBank/DDBJ whole genome shotgun (WGS) entry which is preliminary data.</text>
</comment>
<dbReference type="STRING" id="1457154.CAPSK01_003078"/>
<evidence type="ECO:0000256" key="1">
    <source>
        <dbReference type="ARBA" id="ARBA00023118"/>
    </source>
</evidence>
<dbReference type="Proteomes" id="UP000019812">
    <property type="component" value="Unassembled WGS sequence"/>
</dbReference>
<accession>A0A084XYU1</accession>
<dbReference type="EMBL" id="JDSS02000027">
    <property type="protein sequence ID" value="KFB67635.1"/>
    <property type="molecule type" value="Genomic_DNA"/>
</dbReference>
<dbReference type="NCBIfam" id="TIGR02580">
    <property type="entry name" value="cas_RAMP_Cmr4"/>
    <property type="match status" value="1"/>
</dbReference>
<evidence type="ECO:0000259" key="2">
    <source>
        <dbReference type="Pfam" id="PF03787"/>
    </source>
</evidence>
<keyword evidence="1" id="KW-0051">Antiviral defense</keyword>
<organism evidence="3 4">
    <name type="scientific">Candidatus Accumulibacter vicinus</name>
    <dbReference type="NCBI Taxonomy" id="2954382"/>
    <lineage>
        <taxon>Bacteria</taxon>
        <taxon>Pseudomonadati</taxon>
        <taxon>Pseudomonadota</taxon>
        <taxon>Betaproteobacteria</taxon>
        <taxon>Candidatus Accumulibacter</taxon>
    </lineage>
</organism>
<evidence type="ECO:0000313" key="3">
    <source>
        <dbReference type="EMBL" id="KFB67635.1"/>
    </source>
</evidence>
<dbReference type="RefSeq" id="WP_273703661.1">
    <property type="nucleotide sequence ID" value="NZ_JDSS02000027.1"/>
</dbReference>
<dbReference type="AlphaFoldDB" id="A0A084XYU1"/>
<proteinExistence type="predicted"/>
<name>A0A084XYU1_9PROT</name>
<protein>
    <submittedName>
        <fullName evidence="3">CRISPR type III-B/RAMP module RAMP protein Cmr4</fullName>
    </submittedName>
</protein>
<gene>
    <name evidence="3" type="ORF">CAPSK01_003078</name>
</gene>
<dbReference type="PANTHER" id="PTHR36700:SF1">
    <property type="entry name" value="CRISPR SYSTEM CMR SUBUNIT CMR4"/>
    <property type="match status" value="1"/>
</dbReference>
<feature type="domain" description="CRISPR type III-associated protein" evidence="2">
    <location>
        <begin position="8"/>
        <end position="292"/>
    </location>
</feature>
<dbReference type="PANTHER" id="PTHR36700">
    <property type="entry name" value="CRISPR SYSTEM CMR SUBUNIT CMR4"/>
    <property type="match status" value="1"/>
</dbReference>
<sequence>MKSHPLYLYALDPTHIGAGGYRMGRVDLTILRDAGSNLPKVPGSSINGATRSAAIYSLPEDERQRAMAYARATIDEKNKKHPHKGSQDPIASIFGYAEGDTEGESRIGVVSFRDAEILAFPVPTMLGPRWVTTAHLLESAGCTKVPRPASEDQVIVQAGAAAPKRLNLGWLLLSAVAKEIPFPEPAKGLPVFDHLKERLVVVHDNIFPAIVNANLETRTSVSIDFETGAAAEGALFTYEATPRGTLFRGQVDVDDGRFRELVPAAMPLLEKALALACTLGLGGMTTRGFGRMQFALVK</sequence>